<dbReference type="InterPro" id="IPR018762">
    <property type="entry name" value="ChpT_C"/>
</dbReference>
<evidence type="ECO:0000313" key="2">
    <source>
        <dbReference type="EMBL" id="MFC0409040.1"/>
    </source>
</evidence>
<dbReference type="EMBL" id="JBHLUN010000008">
    <property type="protein sequence ID" value="MFC0409040.1"/>
    <property type="molecule type" value="Genomic_DNA"/>
</dbReference>
<keyword evidence="3" id="KW-1185">Reference proteome</keyword>
<feature type="domain" description="Histidine phosphotransferase ChpT C-terminal" evidence="1">
    <location>
        <begin position="71"/>
        <end position="179"/>
    </location>
</feature>
<dbReference type="InterPro" id="IPR036890">
    <property type="entry name" value="HATPase_C_sf"/>
</dbReference>
<organism evidence="2 3">
    <name type="scientific">Roseomonas elaeocarpi</name>
    <dbReference type="NCBI Taxonomy" id="907779"/>
    <lineage>
        <taxon>Bacteria</taxon>
        <taxon>Pseudomonadati</taxon>
        <taxon>Pseudomonadota</taxon>
        <taxon>Alphaproteobacteria</taxon>
        <taxon>Acetobacterales</taxon>
        <taxon>Roseomonadaceae</taxon>
        <taxon>Roseomonas</taxon>
    </lineage>
</organism>
<comment type="caution">
    <text evidence="2">The sequence shown here is derived from an EMBL/GenBank/DDBJ whole genome shotgun (WGS) entry which is preliminary data.</text>
</comment>
<sequence>MNCDLALTQDLCARLCHDLGGPLGGVTGALDLIDQTPEAVEVAREGMEALNWRLRLWRAVAGAGAGPMGRAEILQLLDGAHAGGRTRIDGTALAEAELPADAARAVLAAAMLGAEALPRGGTVHLSGGPDGVRVRPEGRNAAWTEALAQEDAVAGRSSGPRGVLLPLLLCLAEAAGWRVLRPAPVPEGLDALVLRAA</sequence>
<protein>
    <submittedName>
        <fullName evidence="2">Histidine phosphotransferase family protein</fullName>
    </submittedName>
</protein>
<proteinExistence type="predicted"/>
<dbReference type="RefSeq" id="WP_377044792.1">
    <property type="nucleotide sequence ID" value="NZ_JBHLUN010000008.1"/>
</dbReference>
<evidence type="ECO:0000313" key="3">
    <source>
        <dbReference type="Proteomes" id="UP001589865"/>
    </source>
</evidence>
<gene>
    <name evidence="2" type="ORF">ACFFGY_12325</name>
</gene>
<evidence type="ECO:0000259" key="1">
    <source>
        <dbReference type="Pfam" id="PF10090"/>
    </source>
</evidence>
<reference evidence="2 3" key="1">
    <citation type="submission" date="2024-09" db="EMBL/GenBank/DDBJ databases">
        <authorList>
            <person name="Sun Q."/>
            <person name="Mori K."/>
        </authorList>
    </citation>
    <scope>NUCLEOTIDE SEQUENCE [LARGE SCALE GENOMIC DNA]</scope>
    <source>
        <strain evidence="2 3">TBRC 5777</strain>
    </source>
</reference>
<dbReference type="Gene3D" id="3.30.565.10">
    <property type="entry name" value="Histidine kinase-like ATPase, C-terminal domain"/>
    <property type="match status" value="1"/>
</dbReference>
<name>A0ABV6JU97_9PROT</name>
<dbReference type="Gene3D" id="1.10.287.130">
    <property type="match status" value="1"/>
</dbReference>
<accession>A0ABV6JU97</accession>
<dbReference type="Proteomes" id="UP001589865">
    <property type="component" value="Unassembled WGS sequence"/>
</dbReference>
<dbReference type="Pfam" id="PF10090">
    <property type="entry name" value="HPTransfase"/>
    <property type="match status" value="1"/>
</dbReference>